<organism evidence="4 5">
    <name type="scientific">Micromonospora echinofusca</name>
    <dbReference type="NCBI Taxonomy" id="47858"/>
    <lineage>
        <taxon>Bacteria</taxon>
        <taxon>Bacillati</taxon>
        <taxon>Actinomycetota</taxon>
        <taxon>Actinomycetes</taxon>
        <taxon>Micromonosporales</taxon>
        <taxon>Micromonosporaceae</taxon>
        <taxon>Micromonospora</taxon>
    </lineage>
</organism>
<dbReference type="InterPro" id="IPR038765">
    <property type="entry name" value="Papain-like_cys_pep_sf"/>
</dbReference>
<keyword evidence="2" id="KW-0472">Membrane</keyword>
<gene>
    <name evidence="4" type="ORF">GSF22_32150</name>
</gene>
<protein>
    <recommendedName>
        <fullName evidence="3">Peptidase C39-like domain-containing protein</fullName>
    </recommendedName>
</protein>
<dbReference type="EMBL" id="WVUH01000532">
    <property type="protein sequence ID" value="MBO4210610.1"/>
    <property type="molecule type" value="Genomic_DNA"/>
</dbReference>
<evidence type="ECO:0000259" key="3">
    <source>
        <dbReference type="Pfam" id="PF13529"/>
    </source>
</evidence>
<keyword evidence="5" id="KW-1185">Reference proteome</keyword>
<feature type="domain" description="Peptidase C39-like" evidence="3">
    <location>
        <begin position="126"/>
        <end position="264"/>
    </location>
</feature>
<dbReference type="SUPFAM" id="SSF54001">
    <property type="entry name" value="Cysteine proteinases"/>
    <property type="match status" value="1"/>
</dbReference>
<comment type="caution">
    <text evidence="4">The sequence shown here is derived from an EMBL/GenBank/DDBJ whole genome shotgun (WGS) entry which is preliminary data.</text>
</comment>
<evidence type="ECO:0000313" key="4">
    <source>
        <dbReference type="EMBL" id="MBO4210610.1"/>
    </source>
</evidence>
<keyword evidence="2" id="KW-0812">Transmembrane</keyword>
<accession>A0ABS3W1D7</accession>
<reference evidence="4 5" key="1">
    <citation type="submission" date="2019-12" db="EMBL/GenBank/DDBJ databases">
        <title>Whole genome sequencing of endophytic Actinobacterium Micromonospora sp. MPMI6T.</title>
        <authorList>
            <person name="Evv R."/>
            <person name="Podile A.R."/>
        </authorList>
    </citation>
    <scope>NUCLEOTIDE SEQUENCE [LARGE SCALE GENOMIC DNA]</scope>
    <source>
        <strain evidence="4 5">MPMI6</strain>
    </source>
</reference>
<evidence type="ECO:0000256" key="1">
    <source>
        <dbReference type="SAM" id="MobiDB-lite"/>
    </source>
</evidence>
<feature type="compositionally biased region" description="Low complexity" evidence="1">
    <location>
        <begin position="70"/>
        <end position="101"/>
    </location>
</feature>
<dbReference type="RefSeq" id="WP_208817688.1">
    <property type="nucleotide sequence ID" value="NZ_WVUH01000532.1"/>
</dbReference>
<dbReference type="Pfam" id="PF13529">
    <property type="entry name" value="Peptidase_C39_2"/>
    <property type="match status" value="1"/>
</dbReference>
<dbReference type="Proteomes" id="UP000823521">
    <property type="component" value="Unassembled WGS sequence"/>
</dbReference>
<proteinExistence type="predicted"/>
<sequence>MEDHVKDRFKQQLTRAVSRRPYQVAAVSAAVLAVTSATGVLLTRTDEPTRGDLTVAAVTERNDSGAGAGSRAVRPATTTAPSAVPSTAAPSAGTPTGTPSAVAKPVRKVAVQATTAKPKPPAKKVLDVDYQAQTTYYYCGPAAVRNALTVRGIERSQDALAGPLNTDEGGTDSAYDTTRVLNDVTGTDFYRTRLIPGGSATEAQMDQLRADVVRAVSTGYAVVANVAGSVTDTEGGWHSFPGGHYIAVVGYADDGRSVRIADSADPATASYWLETTVLANWIATRGYSA</sequence>
<feature type="region of interest" description="Disordered" evidence="1">
    <location>
        <begin position="59"/>
        <end position="104"/>
    </location>
</feature>
<evidence type="ECO:0000256" key="2">
    <source>
        <dbReference type="SAM" id="Phobius"/>
    </source>
</evidence>
<keyword evidence="2" id="KW-1133">Transmembrane helix</keyword>
<dbReference type="InterPro" id="IPR039564">
    <property type="entry name" value="Peptidase_C39-like"/>
</dbReference>
<evidence type="ECO:0000313" key="5">
    <source>
        <dbReference type="Proteomes" id="UP000823521"/>
    </source>
</evidence>
<name>A0ABS3W1D7_MICEH</name>
<feature type="transmembrane region" description="Helical" evidence="2">
    <location>
        <begin position="21"/>
        <end position="42"/>
    </location>
</feature>